<evidence type="ECO:0000256" key="4">
    <source>
        <dbReference type="ARBA" id="ARBA00022729"/>
    </source>
</evidence>
<sequence>MSVSLRKLIAVFLVVAMVGFVFAGCAKKTEPSPQQQATAPKKVKVGLVFDVGGRGDLSFNDSAYAGLERAAKEFGDKIEVKYLEPSAGGENREQLLRLLAEDGYDLIFGVGFMFTDHIAKVAKEFPDAKFGLIDGYIEGLDENSNVVCLQFKEEEGSFLVGAAAGLKTQTNKVGFVGGMKIPLIEKFESGYMAGAKYVNPNVEIFSDYIGTTGEAFKDPVKGKELALKQFKSGADVVYHASGASGIGVIEAAAAEKKFAIGVDSDQSLTAKPEQRPYILTSMLKRVDVAVYSTIKDYVEGKFKGGYHVFGLAEDGVGYAVNQYNKDLISDIMPKLDELKEKIIKGEIKVPADKAQYEEFVKNLKK</sequence>
<keyword evidence="5" id="KW-0472">Membrane</keyword>
<comment type="similarity">
    <text evidence="2">Belongs to the BMP lipoprotein family.</text>
</comment>
<proteinExistence type="inferred from homology"/>
<keyword evidence="6" id="KW-0449">Lipoprotein</keyword>
<dbReference type="PATRIC" id="fig|1388761.3.peg.253"/>
<accession>U5CZ58</accession>
<dbReference type="PROSITE" id="PS51257">
    <property type="entry name" value="PROKAR_LIPOPROTEIN"/>
    <property type="match status" value="1"/>
</dbReference>
<dbReference type="InterPro" id="IPR050957">
    <property type="entry name" value="BMP_lipoprotein"/>
</dbReference>
<dbReference type="Gene3D" id="3.40.50.2300">
    <property type="match status" value="2"/>
</dbReference>
<dbReference type="CDD" id="cd06354">
    <property type="entry name" value="PBP1_PrnA-like"/>
    <property type="match status" value="1"/>
</dbReference>
<dbReference type="PANTHER" id="PTHR34296:SF2">
    <property type="entry name" value="ABC TRANSPORTER GUANOSINE-BINDING PROTEIN NUPN"/>
    <property type="match status" value="1"/>
</dbReference>
<comment type="subcellular location">
    <subcellularLocation>
        <location evidence="1">Cell membrane</location>
        <topology evidence="1">Lipid-anchor</topology>
    </subcellularLocation>
</comment>
<evidence type="ECO:0000256" key="7">
    <source>
        <dbReference type="SAM" id="SignalP"/>
    </source>
</evidence>
<evidence type="ECO:0000313" key="9">
    <source>
        <dbReference type="EMBL" id="ERM93257.1"/>
    </source>
</evidence>
<evidence type="ECO:0000259" key="8">
    <source>
        <dbReference type="Pfam" id="PF02608"/>
    </source>
</evidence>
<dbReference type="AlphaFoldDB" id="U5CZ58"/>
<dbReference type="InterPro" id="IPR028082">
    <property type="entry name" value="Peripla_BP_I"/>
</dbReference>
<dbReference type="RefSeq" id="WP_022587125.1">
    <property type="nucleotide sequence ID" value="NZ_AXDC01000002.1"/>
</dbReference>
<feature type="signal peptide" evidence="7">
    <location>
        <begin position="1"/>
        <end position="23"/>
    </location>
</feature>
<feature type="chain" id="PRO_5038432090" evidence="7">
    <location>
        <begin position="24"/>
        <end position="365"/>
    </location>
</feature>
<feature type="domain" description="ABC transporter substrate-binding protein PnrA-like" evidence="8">
    <location>
        <begin position="45"/>
        <end position="353"/>
    </location>
</feature>
<keyword evidence="3" id="KW-1003">Cell membrane</keyword>
<evidence type="ECO:0000256" key="1">
    <source>
        <dbReference type="ARBA" id="ARBA00004193"/>
    </source>
</evidence>
<dbReference type="Proteomes" id="UP000016856">
    <property type="component" value="Unassembled WGS sequence"/>
</dbReference>
<gene>
    <name evidence="9" type="ORF">O163_01285</name>
</gene>
<dbReference type="PANTHER" id="PTHR34296">
    <property type="entry name" value="TRANSCRIPTIONAL ACTIVATOR PROTEIN MED"/>
    <property type="match status" value="1"/>
</dbReference>
<keyword evidence="4 7" id="KW-0732">Signal</keyword>
<dbReference type="InterPro" id="IPR003760">
    <property type="entry name" value="PnrA-like"/>
</dbReference>
<organism evidence="9 10">
    <name type="scientific">Caldanaerobacter subterraneus subsp. yonseiensis KB-1</name>
    <dbReference type="NCBI Taxonomy" id="1388761"/>
    <lineage>
        <taxon>Bacteria</taxon>
        <taxon>Bacillati</taxon>
        <taxon>Bacillota</taxon>
        <taxon>Clostridia</taxon>
        <taxon>Thermoanaerobacterales</taxon>
        <taxon>Thermoanaerobacteraceae</taxon>
        <taxon>Caldanaerobacter</taxon>
    </lineage>
</organism>
<evidence type="ECO:0000313" key="10">
    <source>
        <dbReference type="Proteomes" id="UP000016856"/>
    </source>
</evidence>
<dbReference type="SUPFAM" id="SSF53822">
    <property type="entry name" value="Periplasmic binding protein-like I"/>
    <property type="match status" value="1"/>
</dbReference>
<reference evidence="9 10" key="1">
    <citation type="journal article" date="2013" name="Genome Announc.">
        <title>Draft Genome Sequence of an Anaerobic and Extremophilic Bacterium, Caldanaerobacter yonseiensis, Isolated from a Geothermal Hot Stream.</title>
        <authorList>
            <person name="Lee S.J."/>
            <person name="Lee Y.J."/>
            <person name="Park G.S."/>
            <person name="Kim B.C."/>
            <person name="Lee S.J."/>
            <person name="Shin J.H."/>
            <person name="Lee D.W."/>
        </authorList>
    </citation>
    <scope>NUCLEOTIDE SEQUENCE [LARGE SCALE GENOMIC DNA]</scope>
    <source>
        <strain evidence="9 10">KB-1</strain>
    </source>
</reference>
<evidence type="ECO:0000256" key="6">
    <source>
        <dbReference type="ARBA" id="ARBA00023288"/>
    </source>
</evidence>
<dbReference type="Pfam" id="PF02608">
    <property type="entry name" value="Bmp"/>
    <property type="match status" value="1"/>
</dbReference>
<protein>
    <submittedName>
        <fullName evidence="9">Membrane protein</fullName>
    </submittedName>
</protein>
<evidence type="ECO:0000256" key="3">
    <source>
        <dbReference type="ARBA" id="ARBA00022475"/>
    </source>
</evidence>
<comment type="caution">
    <text evidence="9">The sequence shown here is derived from an EMBL/GenBank/DDBJ whole genome shotgun (WGS) entry which is preliminary data.</text>
</comment>
<dbReference type="EMBL" id="AXDC01000002">
    <property type="protein sequence ID" value="ERM93257.1"/>
    <property type="molecule type" value="Genomic_DNA"/>
</dbReference>
<evidence type="ECO:0000256" key="5">
    <source>
        <dbReference type="ARBA" id="ARBA00023136"/>
    </source>
</evidence>
<evidence type="ECO:0000256" key="2">
    <source>
        <dbReference type="ARBA" id="ARBA00008610"/>
    </source>
</evidence>
<name>U5CZ58_CALSX</name>
<dbReference type="GO" id="GO:0005886">
    <property type="term" value="C:plasma membrane"/>
    <property type="evidence" value="ECO:0007669"/>
    <property type="project" value="UniProtKB-SubCell"/>
</dbReference>